<feature type="transmembrane region" description="Helical" evidence="1">
    <location>
        <begin position="7"/>
        <end position="26"/>
    </location>
</feature>
<keyword evidence="3" id="KW-1185">Reference proteome</keyword>
<proteinExistence type="predicted"/>
<evidence type="ECO:0000313" key="3">
    <source>
        <dbReference type="Proteomes" id="UP000543642"/>
    </source>
</evidence>
<evidence type="ECO:0000313" key="2">
    <source>
        <dbReference type="EMBL" id="MBB5263857.1"/>
    </source>
</evidence>
<name>A0A7W8M4R9_9FIRM</name>
<dbReference type="EMBL" id="JACHFW010000002">
    <property type="protein sequence ID" value="MBB5263857.1"/>
    <property type="molecule type" value="Genomic_DNA"/>
</dbReference>
<gene>
    <name evidence="2" type="ORF">HNP82_000955</name>
</gene>
<comment type="caution">
    <text evidence="2">The sequence shown here is derived from an EMBL/GenBank/DDBJ whole genome shotgun (WGS) entry which is preliminary data.</text>
</comment>
<feature type="transmembrane region" description="Helical" evidence="1">
    <location>
        <begin position="154"/>
        <end position="172"/>
    </location>
</feature>
<feature type="transmembrane region" description="Helical" evidence="1">
    <location>
        <begin position="62"/>
        <end position="85"/>
    </location>
</feature>
<feature type="transmembrane region" description="Helical" evidence="1">
    <location>
        <begin position="32"/>
        <end position="50"/>
    </location>
</feature>
<evidence type="ECO:0000256" key="1">
    <source>
        <dbReference type="SAM" id="Phobius"/>
    </source>
</evidence>
<keyword evidence="1" id="KW-0472">Membrane</keyword>
<dbReference type="Proteomes" id="UP000543642">
    <property type="component" value="Unassembled WGS sequence"/>
</dbReference>
<dbReference type="AlphaFoldDB" id="A0A7W8M4R9"/>
<feature type="transmembrane region" description="Helical" evidence="1">
    <location>
        <begin position="130"/>
        <end position="148"/>
    </location>
</feature>
<keyword evidence="1" id="KW-1133">Transmembrane helix</keyword>
<protein>
    <submittedName>
        <fullName evidence="2">Uncharacterized protein</fullName>
    </submittedName>
</protein>
<keyword evidence="1" id="KW-0812">Transmembrane</keyword>
<dbReference type="RefSeq" id="WP_183772029.1">
    <property type="nucleotide sequence ID" value="NZ_JACHFW010000002.1"/>
</dbReference>
<sequence length="176" mass="19896">MKKISFQFCFGALLNLVAVNIFIFLADIDYNTVIVLIPLVISFFIMRSYMIYVFNPDENISLGYVISLGSLVFAVSSLIEATIIFSLTRNIHDAILFAFCMFFSETYPLLEKIYVGRKYQISQIAAHGIYIFHVLVIVCIITAMILYPANYLELYLLLAAISCVIDFVLISLPSGK</sequence>
<reference evidence="2 3" key="1">
    <citation type="submission" date="2020-08" db="EMBL/GenBank/DDBJ databases">
        <title>Genomic Encyclopedia of Type Strains, Phase IV (KMG-IV): sequencing the most valuable type-strain genomes for metagenomic binning, comparative biology and taxonomic classification.</title>
        <authorList>
            <person name="Goeker M."/>
        </authorList>
    </citation>
    <scope>NUCLEOTIDE SEQUENCE [LARGE SCALE GENOMIC DNA]</scope>
    <source>
        <strain evidence="2 3">DSM 106146</strain>
    </source>
</reference>
<organism evidence="2 3">
    <name type="scientific">Catenibacillus scindens</name>
    <dbReference type="NCBI Taxonomy" id="673271"/>
    <lineage>
        <taxon>Bacteria</taxon>
        <taxon>Bacillati</taxon>
        <taxon>Bacillota</taxon>
        <taxon>Clostridia</taxon>
        <taxon>Lachnospirales</taxon>
        <taxon>Lachnospiraceae</taxon>
        <taxon>Catenibacillus</taxon>
    </lineage>
</organism>
<accession>A0A7W8M4R9</accession>